<evidence type="ECO:0000313" key="2">
    <source>
        <dbReference type="EMBL" id="CAE6409453.1"/>
    </source>
</evidence>
<comment type="caution">
    <text evidence="2">The sequence shown here is derived from an EMBL/GenBank/DDBJ whole genome shotgun (WGS) entry which is preliminary data.</text>
</comment>
<evidence type="ECO:0000313" key="3">
    <source>
        <dbReference type="Proteomes" id="UP000663846"/>
    </source>
</evidence>
<accession>A0A8H2WYA5</accession>
<organism evidence="2 3">
    <name type="scientific">Rhizoctonia solani</name>
    <dbReference type="NCBI Taxonomy" id="456999"/>
    <lineage>
        <taxon>Eukaryota</taxon>
        <taxon>Fungi</taxon>
        <taxon>Dikarya</taxon>
        <taxon>Basidiomycota</taxon>
        <taxon>Agaricomycotina</taxon>
        <taxon>Agaricomycetes</taxon>
        <taxon>Cantharellales</taxon>
        <taxon>Ceratobasidiaceae</taxon>
        <taxon>Rhizoctonia</taxon>
    </lineage>
</organism>
<name>A0A8H2WYA5_9AGAM</name>
<sequence length="394" mass="43729">MFGLRRGPSSPLHQAPPKVNNIGPNLLQVGYYPVAWLLERFIGAILAELLWPSAGFSPYGYIHRYTSRSRLLCSHYGRRPKLFFMVIATDDAVRDLWVLDHALRALNSEAIHFTGLGGWITLEDIETEIKKLRKKSEKTPGSQIVILLTGHGDKGNRMMLPMSKFIDAAYIFKLLLEPHETRSKIPITVLFDICRPSGDPGSVPPEGISTIWTCSPGQVAGAFRLPYGPDSCFLSAMMMASRESDFSQAEKPPQELVQVQLERVMEYLKELDSIKHSKGGCKWCWSGQGCYRPTSQTDTDGLLRLTKVLSGTEVAEGVHQWFTGDFTFCKVNGIELPQGPWERIWGLLRRADGRTKLGSPLVAPTPAPNLDPSAKGHTSDCDDTNTPGHMHLGA</sequence>
<dbReference type="AlphaFoldDB" id="A0A8H2WYA5"/>
<proteinExistence type="predicted"/>
<feature type="region of interest" description="Disordered" evidence="1">
    <location>
        <begin position="357"/>
        <end position="394"/>
    </location>
</feature>
<dbReference type="Proteomes" id="UP000663846">
    <property type="component" value="Unassembled WGS sequence"/>
</dbReference>
<reference evidence="2" key="1">
    <citation type="submission" date="2021-01" db="EMBL/GenBank/DDBJ databases">
        <authorList>
            <person name="Kaushik A."/>
        </authorList>
    </citation>
    <scope>NUCLEOTIDE SEQUENCE</scope>
    <source>
        <strain evidence="2">AG1-1C</strain>
    </source>
</reference>
<dbReference type="EMBL" id="CAJMWS010000311">
    <property type="protein sequence ID" value="CAE6409453.1"/>
    <property type="molecule type" value="Genomic_DNA"/>
</dbReference>
<evidence type="ECO:0000256" key="1">
    <source>
        <dbReference type="SAM" id="MobiDB-lite"/>
    </source>
</evidence>
<gene>
    <name evidence="2" type="ORF">RDB_LOCUS65833</name>
</gene>
<protein>
    <submittedName>
        <fullName evidence="2">Uncharacterized protein</fullName>
    </submittedName>
</protein>